<dbReference type="Proteomes" id="UP001237642">
    <property type="component" value="Unassembled WGS sequence"/>
</dbReference>
<comment type="caution">
    <text evidence="1">The sequence shown here is derived from an EMBL/GenBank/DDBJ whole genome shotgun (WGS) entry which is preliminary data.</text>
</comment>
<protein>
    <submittedName>
        <fullName evidence="1">Uncharacterized protein</fullName>
    </submittedName>
</protein>
<dbReference type="EMBL" id="JAUIZM010000010">
    <property type="protein sequence ID" value="KAK1360856.1"/>
    <property type="molecule type" value="Genomic_DNA"/>
</dbReference>
<keyword evidence="2" id="KW-1185">Reference proteome</keyword>
<reference evidence="1" key="1">
    <citation type="submission" date="2023-02" db="EMBL/GenBank/DDBJ databases">
        <title>Genome of toxic invasive species Heracleum sosnowskyi carries increased number of genes despite the absence of recent whole-genome duplications.</title>
        <authorList>
            <person name="Schelkunov M."/>
            <person name="Shtratnikova V."/>
            <person name="Makarenko M."/>
            <person name="Klepikova A."/>
            <person name="Omelchenko D."/>
            <person name="Novikova G."/>
            <person name="Obukhova E."/>
            <person name="Bogdanov V."/>
            <person name="Penin A."/>
            <person name="Logacheva M."/>
        </authorList>
    </citation>
    <scope>NUCLEOTIDE SEQUENCE</scope>
    <source>
        <strain evidence="1">Hsosn_3</strain>
        <tissue evidence="1">Leaf</tissue>
    </source>
</reference>
<organism evidence="1 2">
    <name type="scientific">Heracleum sosnowskyi</name>
    <dbReference type="NCBI Taxonomy" id="360622"/>
    <lineage>
        <taxon>Eukaryota</taxon>
        <taxon>Viridiplantae</taxon>
        <taxon>Streptophyta</taxon>
        <taxon>Embryophyta</taxon>
        <taxon>Tracheophyta</taxon>
        <taxon>Spermatophyta</taxon>
        <taxon>Magnoliopsida</taxon>
        <taxon>eudicotyledons</taxon>
        <taxon>Gunneridae</taxon>
        <taxon>Pentapetalae</taxon>
        <taxon>asterids</taxon>
        <taxon>campanulids</taxon>
        <taxon>Apiales</taxon>
        <taxon>Apiaceae</taxon>
        <taxon>Apioideae</taxon>
        <taxon>apioid superclade</taxon>
        <taxon>Tordylieae</taxon>
        <taxon>Tordyliinae</taxon>
        <taxon>Heracleum</taxon>
    </lineage>
</organism>
<proteinExistence type="predicted"/>
<dbReference type="AlphaFoldDB" id="A0AAD8M4U9"/>
<evidence type="ECO:0000313" key="1">
    <source>
        <dbReference type="EMBL" id="KAK1360856.1"/>
    </source>
</evidence>
<accession>A0AAD8M4U9</accession>
<dbReference type="Gene3D" id="2.40.50.140">
    <property type="entry name" value="Nucleic acid-binding proteins"/>
    <property type="match status" value="1"/>
</dbReference>
<reference evidence="1" key="2">
    <citation type="submission" date="2023-05" db="EMBL/GenBank/DDBJ databases">
        <authorList>
            <person name="Schelkunov M.I."/>
        </authorList>
    </citation>
    <scope>NUCLEOTIDE SEQUENCE</scope>
    <source>
        <strain evidence="1">Hsosn_3</strain>
        <tissue evidence="1">Leaf</tissue>
    </source>
</reference>
<sequence length="226" mass="26344">MVAMRTDNRFLTDVVVVIQDIQPKPMTKKTQERNHMCNSASPMERYNPDASIGIRIDFRQRNFFNEFADSFLKAREGVVEEPVIIIIGSCKVSDWKGGLYLTSFPATRFFLNPKHREQCPAFKVVQIKKLIEDYIEKNVVCQLTVKKVDEKMSWFVHLCMNCDEDLKLVDGEYRCCNRNYPYPDKRFKLYTLCSDNSGTIPIIWPNDEICRLTGKTVYDVDADENE</sequence>
<gene>
    <name evidence="1" type="ORF">POM88_045330</name>
</gene>
<dbReference type="InterPro" id="IPR012340">
    <property type="entry name" value="NA-bd_OB-fold"/>
</dbReference>
<name>A0AAD8M4U9_9APIA</name>
<evidence type="ECO:0000313" key="2">
    <source>
        <dbReference type="Proteomes" id="UP001237642"/>
    </source>
</evidence>